<gene>
    <name evidence="2" type="ORF">J5U23_01333</name>
</gene>
<reference evidence="2" key="1">
    <citation type="journal article" date="2021" name="Environ. Microbiol.">
        <title>New insights into the diversity and evolution of the archaeal mobilome from three complete genomes of Saccharolobus shibatae.</title>
        <authorList>
            <person name="Medvedeva S."/>
            <person name="Brandt D."/>
            <person name="Cvirkaite-Krupovic V."/>
            <person name="Liu Y."/>
            <person name="Severinov K."/>
            <person name="Ishino S."/>
            <person name="Ishino Y."/>
            <person name="Prangishvili D."/>
            <person name="Kalinowski J."/>
            <person name="Krupovic M."/>
        </authorList>
    </citation>
    <scope>NUCLEOTIDE SEQUENCE</scope>
    <source>
        <strain evidence="2">B12</strain>
    </source>
</reference>
<evidence type="ECO:0000259" key="1">
    <source>
        <dbReference type="Pfam" id="PF08241"/>
    </source>
</evidence>
<dbReference type="SUPFAM" id="SSF53335">
    <property type="entry name" value="S-adenosyl-L-methionine-dependent methyltransferases"/>
    <property type="match status" value="1"/>
</dbReference>
<name>A0A8F5BNJ8_SACSH</name>
<dbReference type="RefSeq" id="WP_240781792.1">
    <property type="nucleotide sequence ID" value="NZ_CP077717.1"/>
</dbReference>
<dbReference type="EMBL" id="CP077717">
    <property type="protein sequence ID" value="QXJ28464.1"/>
    <property type="molecule type" value="Genomic_DNA"/>
</dbReference>
<proteinExistence type="predicted"/>
<feature type="domain" description="Methyltransferase type 11" evidence="1">
    <location>
        <begin position="7"/>
        <end position="45"/>
    </location>
</feature>
<evidence type="ECO:0000313" key="3">
    <source>
        <dbReference type="Proteomes" id="UP000694018"/>
    </source>
</evidence>
<dbReference type="GO" id="GO:0008757">
    <property type="term" value="F:S-adenosylmethionine-dependent methyltransferase activity"/>
    <property type="evidence" value="ECO:0007669"/>
    <property type="project" value="InterPro"/>
</dbReference>
<dbReference type="KEGG" id="sshi:J5U23_01333"/>
<evidence type="ECO:0000313" key="2">
    <source>
        <dbReference type="EMBL" id="QXJ28464.1"/>
    </source>
</evidence>
<dbReference type="InterPro" id="IPR029063">
    <property type="entry name" value="SAM-dependent_MTases_sf"/>
</dbReference>
<dbReference type="GeneID" id="65562924"/>
<dbReference type="Proteomes" id="UP000694018">
    <property type="component" value="Chromosome"/>
</dbReference>
<organism evidence="2 3">
    <name type="scientific">Saccharolobus shibatae (strain ATCC 51178 / DSM 5389 / JCM 8931 / NBRC 15437 / B12)</name>
    <name type="common">Sulfolobus shibatae</name>
    <dbReference type="NCBI Taxonomy" id="523848"/>
    <lineage>
        <taxon>Archaea</taxon>
        <taxon>Thermoproteota</taxon>
        <taxon>Thermoprotei</taxon>
        <taxon>Sulfolobales</taxon>
        <taxon>Sulfolobaceae</taxon>
        <taxon>Saccharolobus</taxon>
    </lineage>
</organism>
<sequence>MGKIAEKRGIKVKRAYAEELPIESESYDTVLLNGVIHYLKDPVKSL</sequence>
<dbReference type="Pfam" id="PF08241">
    <property type="entry name" value="Methyltransf_11"/>
    <property type="match status" value="1"/>
</dbReference>
<dbReference type="AlphaFoldDB" id="A0A8F5BNJ8"/>
<dbReference type="Gene3D" id="3.40.50.150">
    <property type="entry name" value="Vaccinia Virus protein VP39"/>
    <property type="match status" value="1"/>
</dbReference>
<protein>
    <recommendedName>
        <fullName evidence="1">Methyltransferase type 11 domain-containing protein</fullName>
    </recommendedName>
</protein>
<accession>A0A8F5BNJ8</accession>
<dbReference type="InterPro" id="IPR013216">
    <property type="entry name" value="Methyltransf_11"/>
</dbReference>